<accession>A0AAV7TUC6</accession>
<protein>
    <submittedName>
        <fullName evidence="1">Uncharacterized protein</fullName>
    </submittedName>
</protein>
<dbReference type="EMBL" id="JANPWB010000006">
    <property type="protein sequence ID" value="KAJ1180252.1"/>
    <property type="molecule type" value="Genomic_DNA"/>
</dbReference>
<keyword evidence="2" id="KW-1185">Reference proteome</keyword>
<dbReference type="AlphaFoldDB" id="A0AAV7TUC6"/>
<comment type="caution">
    <text evidence="1">The sequence shown here is derived from an EMBL/GenBank/DDBJ whole genome shotgun (WGS) entry which is preliminary data.</text>
</comment>
<proteinExistence type="predicted"/>
<dbReference type="Proteomes" id="UP001066276">
    <property type="component" value="Chromosome 3_2"/>
</dbReference>
<reference evidence="1" key="1">
    <citation type="journal article" date="2022" name="bioRxiv">
        <title>Sequencing and chromosome-scale assembly of the giantPleurodeles waltlgenome.</title>
        <authorList>
            <person name="Brown T."/>
            <person name="Elewa A."/>
            <person name="Iarovenko S."/>
            <person name="Subramanian E."/>
            <person name="Araus A.J."/>
            <person name="Petzold A."/>
            <person name="Susuki M."/>
            <person name="Suzuki K.-i.T."/>
            <person name="Hayashi T."/>
            <person name="Toyoda A."/>
            <person name="Oliveira C."/>
            <person name="Osipova E."/>
            <person name="Leigh N.D."/>
            <person name="Simon A."/>
            <person name="Yun M.H."/>
        </authorList>
    </citation>
    <scope>NUCLEOTIDE SEQUENCE</scope>
    <source>
        <strain evidence="1">20211129_DDA</strain>
        <tissue evidence="1">Liver</tissue>
    </source>
</reference>
<sequence>MERSYHRGHAVSMGMIYELKQRTGTHPAISIVTPDSVCCLGSLDAIEGCWLAFHCFKLLLPKPE</sequence>
<evidence type="ECO:0000313" key="1">
    <source>
        <dbReference type="EMBL" id="KAJ1180252.1"/>
    </source>
</evidence>
<feature type="non-terminal residue" evidence="1">
    <location>
        <position position="64"/>
    </location>
</feature>
<gene>
    <name evidence="1" type="ORF">NDU88_005474</name>
</gene>
<organism evidence="1 2">
    <name type="scientific">Pleurodeles waltl</name>
    <name type="common">Iberian ribbed newt</name>
    <dbReference type="NCBI Taxonomy" id="8319"/>
    <lineage>
        <taxon>Eukaryota</taxon>
        <taxon>Metazoa</taxon>
        <taxon>Chordata</taxon>
        <taxon>Craniata</taxon>
        <taxon>Vertebrata</taxon>
        <taxon>Euteleostomi</taxon>
        <taxon>Amphibia</taxon>
        <taxon>Batrachia</taxon>
        <taxon>Caudata</taxon>
        <taxon>Salamandroidea</taxon>
        <taxon>Salamandridae</taxon>
        <taxon>Pleurodelinae</taxon>
        <taxon>Pleurodeles</taxon>
    </lineage>
</organism>
<name>A0AAV7TUC6_PLEWA</name>
<evidence type="ECO:0000313" key="2">
    <source>
        <dbReference type="Proteomes" id="UP001066276"/>
    </source>
</evidence>